<proteinExistence type="predicted"/>
<dbReference type="KEGG" id="crq:GCK72_010007"/>
<keyword evidence="2" id="KW-1133">Transmembrane helix</keyword>
<evidence type="ECO:0000256" key="2">
    <source>
        <dbReference type="SAM" id="Phobius"/>
    </source>
</evidence>
<feature type="compositionally biased region" description="Low complexity" evidence="1">
    <location>
        <begin position="148"/>
        <end position="164"/>
    </location>
</feature>
<sequence>MHYEDVRFLSSVSVISTFAFFFHLSEALSVHGTLFRPLVIFMTLSLYIWFTVFGQWISRARRATFNEQNLLLTYQPRAFTHGHLFVPDPPTPCRFSQTPVESCTDSDFRNARDAHYKDEFHRAMNMSTEKKMIPQEKVETMRIEFDQSSSPPSSPSNSGKSPNF</sequence>
<evidence type="ECO:0000256" key="1">
    <source>
        <dbReference type="SAM" id="MobiDB-lite"/>
    </source>
</evidence>
<organism evidence="3 4">
    <name type="scientific">Caenorhabditis remanei</name>
    <name type="common">Caenorhabditis vulgaris</name>
    <dbReference type="NCBI Taxonomy" id="31234"/>
    <lineage>
        <taxon>Eukaryota</taxon>
        <taxon>Metazoa</taxon>
        <taxon>Ecdysozoa</taxon>
        <taxon>Nematoda</taxon>
        <taxon>Chromadorea</taxon>
        <taxon>Rhabditida</taxon>
        <taxon>Rhabditina</taxon>
        <taxon>Rhabditomorpha</taxon>
        <taxon>Rhabditoidea</taxon>
        <taxon>Rhabditidae</taxon>
        <taxon>Peloderinae</taxon>
        <taxon>Caenorhabditis</taxon>
    </lineage>
</organism>
<keyword evidence="2" id="KW-0812">Transmembrane</keyword>
<keyword evidence="2" id="KW-0472">Membrane</keyword>
<dbReference type="Proteomes" id="UP000483820">
    <property type="component" value="Chromosome III"/>
</dbReference>
<feature type="transmembrane region" description="Helical" evidence="2">
    <location>
        <begin position="6"/>
        <end position="25"/>
    </location>
</feature>
<reference evidence="3 4" key="1">
    <citation type="submission" date="2019-12" db="EMBL/GenBank/DDBJ databases">
        <title>Chromosome-level assembly of the Caenorhabditis remanei genome.</title>
        <authorList>
            <person name="Teterina A.A."/>
            <person name="Willis J.H."/>
            <person name="Phillips P.C."/>
        </authorList>
    </citation>
    <scope>NUCLEOTIDE SEQUENCE [LARGE SCALE GENOMIC DNA]</scope>
    <source>
        <strain evidence="3 4">PX506</strain>
        <tissue evidence="3">Whole organism</tissue>
    </source>
</reference>
<dbReference type="CTD" id="9807327"/>
<accession>A0A6A5H461</accession>
<comment type="caution">
    <text evidence="3">The sequence shown here is derived from an EMBL/GenBank/DDBJ whole genome shotgun (WGS) entry which is preliminary data.</text>
</comment>
<feature type="transmembrane region" description="Helical" evidence="2">
    <location>
        <begin position="37"/>
        <end position="57"/>
    </location>
</feature>
<dbReference type="AlphaFoldDB" id="A0A6A5H461"/>
<protein>
    <submittedName>
        <fullName evidence="3">Uncharacterized protein</fullName>
    </submittedName>
</protein>
<feature type="region of interest" description="Disordered" evidence="1">
    <location>
        <begin position="140"/>
        <end position="164"/>
    </location>
</feature>
<dbReference type="EMBL" id="WUAV01000003">
    <property type="protein sequence ID" value="KAF1761751.1"/>
    <property type="molecule type" value="Genomic_DNA"/>
</dbReference>
<dbReference type="RefSeq" id="XP_003106096.2">
    <property type="nucleotide sequence ID" value="XM_003106048.2"/>
</dbReference>
<evidence type="ECO:0000313" key="3">
    <source>
        <dbReference type="EMBL" id="KAF1761751.1"/>
    </source>
</evidence>
<evidence type="ECO:0000313" key="4">
    <source>
        <dbReference type="Proteomes" id="UP000483820"/>
    </source>
</evidence>
<name>A0A6A5H461_CAERE</name>
<dbReference type="GeneID" id="9807327"/>
<gene>
    <name evidence="3" type="ORF">GCK72_010007</name>
</gene>